<comment type="caution">
    <text evidence="1">The sequence shown here is derived from an EMBL/GenBank/DDBJ whole genome shotgun (WGS) entry which is preliminary data.</text>
</comment>
<accession>A0ACB0ZRV7</accession>
<dbReference type="EMBL" id="CAVMJV010000043">
    <property type="protein sequence ID" value="CAK5081142.1"/>
    <property type="molecule type" value="Genomic_DNA"/>
</dbReference>
<evidence type="ECO:0000313" key="2">
    <source>
        <dbReference type="Proteomes" id="UP001497535"/>
    </source>
</evidence>
<organism evidence="1 2">
    <name type="scientific">Meloidogyne enterolobii</name>
    <name type="common">Root-knot nematode worm</name>
    <name type="synonym">Meloidogyne mayaguensis</name>
    <dbReference type="NCBI Taxonomy" id="390850"/>
    <lineage>
        <taxon>Eukaryota</taxon>
        <taxon>Metazoa</taxon>
        <taxon>Ecdysozoa</taxon>
        <taxon>Nematoda</taxon>
        <taxon>Chromadorea</taxon>
        <taxon>Rhabditida</taxon>
        <taxon>Tylenchina</taxon>
        <taxon>Tylenchomorpha</taxon>
        <taxon>Tylenchoidea</taxon>
        <taxon>Meloidogynidae</taxon>
        <taxon>Meloidogyninae</taxon>
        <taxon>Meloidogyne</taxon>
    </lineage>
</organism>
<name>A0ACB0ZRV7_MELEN</name>
<proteinExistence type="predicted"/>
<reference evidence="1" key="1">
    <citation type="submission" date="2023-11" db="EMBL/GenBank/DDBJ databases">
        <authorList>
            <person name="Poullet M."/>
        </authorList>
    </citation>
    <scope>NUCLEOTIDE SEQUENCE</scope>
    <source>
        <strain evidence="1">E1834</strain>
    </source>
</reference>
<evidence type="ECO:0000313" key="1">
    <source>
        <dbReference type="EMBL" id="CAK5081142.1"/>
    </source>
</evidence>
<dbReference type="Proteomes" id="UP001497535">
    <property type="component" value="Unassembled WGS sequence"/>
</dbReference>
<protein>
    <submittedName>
        <fullName evidence="1">Uncharacterized protein</fullName>
    </submittedName>
</protein>
<sequence length="69" mass="8263">MLFLLMLKGKDKLSKDYHFVVLGHVNLIMENNIYNKILLIIVILHLQQFQIILDMIIIHNNNYHFRMIG</sequence>
<keyword evidence="2" id="KW-1185">Reference proteome</keyword>
<gene>
    <name evidence="1" type="ORF">MENTE1834_LOCUS28356</name>
</gene>